<feature type="domain" description="ABC transporter" evidence="5">
    <location>
        <begin position="32"/>
        <end position="248"/>
    </location>
</feature>
<evidence type="ECO:0000256" key="4">
    <source>
        <dbReference type="ARBA" id="ARBA00022840"/>
    </source>
</evidence>
<dbReference type="PROSITE" id="PS50893">
    <property type="entry name" value="ABC_TRANSPORTER_2"/>
    <property type="match status" value="1"/>
</dbReference>
<reference evidence="6" key="1">
    <citation type="submission" date="2018-05" db="EMBL/GenBank/DDBJ databases">
        <authorList>
            <person name="Lanie J.A."/>
            <person name="Ng W.-L."/>
            <person name="Kazmierczak K.M."/>
            <person name="Andrzejewski T.M."/>
            <person name="Davidsen T.M."/>
            <person name="Wayne K.J."/>
            <person name="Tettelin H."/>
            <person name="Glass J.I."/>
            <person name="Rusch D."/>
            <person name="Podicherti R."/>
            <person name="Tsui H.-C.T."/>
            <person name="Winkler M.E."/>
        </authorList>
    </citation>
    <scope>NUCLEOTIDE SEQUENCE</scope>
</reference>
<dbReference type="CDD" id="cd03255">
    <property type="entry name" value="ABC_MJ0796_LolCDE_FtsE"/>
    <property type="match status" value="1"/>
</dbReference>
<dbReference type="InterPro" id="IPR017871">
    <property type="entry name" value="ABC_transporter-like_CS"/>
</dbReference>
<dbReference type="PROSITE" id="PS00211">
    <property type="entry name" value="ABC_TRANSPORTER_1"/>
    <property type="match status" value="1"/>
</dbReference>
<dbReference type="InterPro" id="IPR003593">
    <property type="entry name" value="AAA+_ATPase"/>
</dbReference>
<comment type="similarity">
    <text evidence="1">Belongs to the ABC transporter superfamily.</text>
</comment>
<dbReference type="AlphaFoldDB" id="A0A382BGF7"/>
<accession>A0A382BGF7</accession>
<dbReference type="PANTHER" id="PTHR42798:SF2">
    <property type="entry name" value="ABC TRANSPORTER ATP-BINDING PROTEIN MG467-RELATED"/>
    <property type="match status" value="1"/>
</dbReference>
<dbReference type="FunFam" id="3.40.50.300:FF:000032">
    <property type="entry name" value="Export ABC transporter ATP-binding protein"/>
    <property type="match status" value="1"/>
</dbReference>
<protein>
    <recommendedName>
        <fullName evidence="5">ABC transporter domain-containing protein</fullName>
    </recommendedName>
</protein>
<keyword evidence="4" id="KW-0067">ATP-binding</keyword>
<name>A0A382BGF7_9ZZZZ</name>
<proteinExistence type="inferred from homology"/>
<evidence type="ECO:0000256" key="2">
    <source>
        <dbReference type="ARBA" id="ARBA00022448"/>
    </source>
</evidence>
<evidence type="ECO:0000259" key="5">
    <source>
        <dbReference type="PROSITE" id="PS50893"/>
    </source>
</evidence>
<dbReference type="Gene3D" id="3.40.50.300">
    <property type="entry name" value="P-loop containing nucleotide triphosphate hydrolases"/>
    <property type="match status" value="1"/>
</dbReference>
<dbReference type="SUPFAM" id="SSF52540">
    <property type="entry name" value="P-loop containing nucleoside triphosphate hydrolases"/>
    <property type="match status" value="1"/>
</dbReference>
<gene>
    <name evidence="6" type="ORF">METZ01_LOCUS165157</name>
</gene>
<dbReference type="InterPro" id="IPR003439">
    <property type="entry name" value="ABC_transporter-like_ATP-bd"/>
</dbReference>
<organism evidence="6">
    <name type="scientific">marine metagenome</name>
    <dbReference type="NCBI Taxonomy" id="408172"/>
    <lineage>
        <taxon>unclassified sequences</taxon>
        <taxon>metagenomes</taxon>
        <taxon>ecological metagenomes</taxon>
    </lineage>
</organism>
<dbReference type="SMART" id="SM00382">
    <property type="entry name" value="AAA"/>
    <property type="match status" value="1"/>
</dbReference>
<keyword evidence="2" id="KW-0813">Transport</keyword>
<evidence type="ECO:0000313" key="6">
    <source>
        <dbReference type="EMBL" id="SVB12303.1"/>
    </source>
</evidence>
<sequence>MLVASEAEVAVVITVSKIATKNQERFVKESILEVQNITKEVNSPEGVLTILKDVNLTINSGDVTSIVGPSGSGKTTLLAIMAGLDLPSRGRIMLMGHEITTMNEDKRAQVRSNDVGFVFQSFHLLPRLSALDNVMLPLEILGDKNAKKKSMEALNQIGLEKRVKHLPNQLSGGEKQRVAIARAMVKQPKILFADEPTGNLDKTSTEVISDLLFSINRSFQTTIVIVTHDLLLAQNCETMHELNEGSLKC</sequence>
<dbReference type="GO" id="GO:0098796">
    <property type="term" value="C:membrane protein complex"/>
    <property type="evidence" value="ECO:0007669"/>
    <property type="project" value="UniProtKB-ARBA"/>
</dbReference>
<dbReference type="EMBL" id="UINC01029492">
    <property type="protein sequence ID" value="SVB12303.1"/>
    <property type="molecule type" value="Genomic_DNA"/>
</dbReference>
<keyword evidence="3" id="KW-0547">Nucleotide-binding</keyword>
<evidence type="ECO:0000256" key="1">
    <source>
        <dbReference type="ARBA" id="ARBA00005417"/>
    </source>
</evidence>
<dbReference type="Pfam" id="PF00005">
    <property type="entry name" value="ABC_tran"/>
    <property type="match status" value="1"/>
</dbReference>
<dbReference type="GO" id="GO:0005524">
    <property type="term" value="F:ATP binding"/>
    <property type="evidence" value="ECO:0007669"/>
    <property type="project" value="UniProtKB-KW"/>
</dbReference>
<dbReference type="InterPro" id="IPR017911">
    <property type="entry name" value="MacB-like_ATP-bd"/>
</dbReference>
<evidence type="ECO:0000256" key="3">
    <source>
        <dbReference type="ARBA" id="ARBA00022741"/>
    </source>
</evidence>
<dbReference type="InterPro" id="IPR027417">
    <property type="entry name" value="P-loop_NTPase"/>
</dbReference>
<dbReference type="GO" id="GO:0022857">
    <property type="term" value="F:transmembrane transporter activity"/>
    <property type="evidence" value="ECO:0007669"/>
    <property type="project" value="UniProtKB-ARBA"/>
</dbReference>
<dbReference type="GO" id="GO:0016887">
    <property type="term" value="F:ATP hydrolysis activity"/>
    <property type="evidence" value="ECO:0007669"/>
    <property type="project" value="InterPro"/>
</dbReference>
<dbReference type="PANTHER" id="PTHR42798">
    <property type="entry name" value="LIPOPROTEIN-RELEASING SYSTEM ATP-BINDING PROTEIN LOLD"/>
    <property type="match status" value="1"/>
</dbReference>